<evidence type="ECO:0000256" key="1">
    <source>
        <dbReference type="SAM" id="SignalP"/>
    </source>
</evidence>
<dbReference type="PROSITE" id="PS51257">
    <property type="entry name" value="PROKAR_LIPOPROTEIN"/>
    <property type="match status" value="1"/>
</dbReference>
<keyword evidence="1" id="KW-0732">Signal</keyword>
<sequence length="250" mass="26861">MKRISIYLLSLMVSGAFFVACDDDESNGKLTFDKNSVEVIIGEEDAVKVSGGVAPYEATPADETVAEATVSGSDITIKGLKEGNTTVKVTDKNGLEAVIAVAVKADPYEEEKEDATVRIKWDTYEKIEGTDEGTFTLTKDAETKTVTYSWTNEEENESLVLIFTDAEDKIGGNGDGEETASVKAENSEPVGKLTVTVEGEDPVDYDVTAWSLLQAQPADDEEGTPDTYWIAFTADGKTGLCVAPLTVETE</sequence>
<protein>
    <recommendedName>
        <fullName evidence="4">BIG2 domain-containing protein</fullName>
    </recommendedName>
</protein>
<evidence type="ECO:0000313" key="2">
    <source>
        <dbReference type="EMBL" id="SCD19362.1"/>
    </source>
</evidence>
<feature type="signal peptide" evidence="1">
    <location>
        <begin position="1"/>
        <end position="19"/>
    </location>
</feature>
<dbReference type="KEGG" id="psac:PSM36_0532"/>
<dbReference type="EMBL" id="LT605205">
    <property type="protein sequence ID" value="SCD19362.1"/>
    <property type="molecule type" value="Genomic_DNA"/>
</dbReference>
<proteinExistence type="predicted"/>
<evidence type="ECO:0008006" key="4">
    <source>
        <dbReference type="Google" id="ProtNLM"/>
    </source>
</evidence>
<dbReference type="Proteomes" id="UP000187464">
    <property type="component" value="Chromosome I"/>
</dbReference>
<dbReference type="STRING" id="1642647.PSM36_0532"/>
<keyword evidence="3" id="KW-1185">Reference proteome</keyword>
<gene>
    <name evidence="2" type="ORF">PSM36_0532</name>
</gene>
<evidence type="ECO:0000313" key="3">
    <source>
        <dbReference type="Proteomes" id="UP000187464"/>
    </source>
</evidence>
<name>A0A1R3SZY0_9BACT</name>
<dbReference type="RefSeq" id="WP_076928664.1">
    <property type="nucleotide sequence ID" value="NZ_LT605205.1"/>
</dbReference>
<dbReference type="AlphaFoldDB" id="A0A1R3SZY0"/>
<accession>A0A1R3SZY0</accession>
<reference evidence="2 3" key="1">
    <citation type="submission" date="2016-08" db="EMBL/GenBank/DDBJ databases">
        <authorList>
            <person name="Seilhamer J.J."/>
        </authorList>
    </citation>
    <scope>NUCLEOTIDE SEQUENCE [LARGE SCALE GENOMIC DNA]</scope>
    <source>
        <strain evidence="2">M3/6</strain>
    </source>
</reference>
<feature type="chain" id="PRO_5012639080" description="BIG2 domain-containing protein" evidence="1">
    <location>
        <begin position="20"/>
        <end position="250"/>
    </location>
</feature>
<organism evidence="2 3">
    <name type="scientific">Proteiniphilum saccharofermentans</name>
    <dbReference type="NCBI Taxonomy" id="1642647"/>
    <lineage>
        <taxon>Bacteria</taxon>
        <taxon>Pseudomonadati</taxon>
        <taxon>Bacteroidota</taxon>
        <taxon>Bacteroidia</taxon>
        <taxon>Bacteroidales</taxon>
        <taxon>Dysgonomonadaceae</taxon>
        <taxon>Proteiniphilum</taxon>
    </lineage>
</organism>